<dbReference type="Gene3D" id="3.40.109.10">
    <property type="entry name" value="NADH Oxidase"/>
    <property type="match status" value="1"/>
</dbReference>
<dbReference type="PANTHER" id="PTHR23026:SF90">
    <property type="entry name" value="IODOTYROSINE DEIODINASE 1"/>
    <property type="match status" value="1"/>
</dbReference>
<feature type="domain" description="Nitroreductase" evidence="4">
    <location>
        <begin position="22"/>
        <end position="199"/>
    </location>
</feature>
<dbReference type="InterPro" id="IPR000415">
    <property type="entry name" value="Nitroreductase-like"/>
</dbReference>
<keyword evidence="1" id="KW-0285">Flavoprotein</keyword>
<evidence type="ECO:0000256" key="3">
    <source>
        <dbReference type="ARBA" id="ARBA00023002"/>
    </source>
</evidence>
<proteinExistence type="predicted"/>
<dbReference type="CDD" id="cd02062">
    <property type="entry name" value="Nitro_FMN_reductase"/>
    <property type="match status" value="1"/>
</dbReference>
<dbReference type="GO" id="GO:0016491">
    <property type="term" value="F:oxidoreductase activity"/>
    <property type="evidence" value="ECO:0007669"/>
    <property type="project" value="UniProtKB-KW"/>
</dbReference>
<accession>A0AA37KQ51</accession>
<gene>
    <name evidence="5" type="ORF">CE91St16_30380</name>
</gene>
<dbReference type="InterPro" id="IPR029479">
    <property type="entry name" value="Nitroreductase"/>
</dbReference>
<evidence type="ECO:0000259" key="4">
    <source>
        <dbReference type="Pfam" id="PF00881"/>
    </source>
</evidence>
<comment type="caution">
    <text evidence="5">The sequence shown here is derived from an EMBL/GenBank/DDBJ whole genome shotgun (WGS) entry which is preliminary data.</text>
</comment>
<dbReference type="Pfam" id="PF00881">
    <property type="entry name" value="Nitroreductase"/>
    <property type="match status" value="1"/>
</dbReference>
<dbReference type="PANTHER" id="PTHR23026">
    <property type="entry name" value="NADPH NITROREDUCTASE"/>
    <property type="match status" value="1"/>
</dbReference>
<reference evidence="5" key="1">
    <citation type="submission" date="2022-01" db="EMBL/GenBank/DDBJ databases">
        <title>Novel bile acid biosynthetic pathways are enriched in the microbiome of centenarians.</title>
        <authorList>
            <person name="Sato Y."/>
            <person name="Atarashi K."/>
            <person name="Plichta R.D."/>
            <person name="Arai Y."/>
            <person name="Sasajima S."/>
            <person name="Kearney M.S."/>
            <person name="Suda W."/>
            <person name="Takeshita K."/>
            <person name="Sasaki T."/>
            <person name="Okamoto S."/>
            <person name="Skelly N.A."/>
            <person name="Okamura Y."/>
            <person name="Vlamakis H."/>
            <person name="Li Y."/>
            <person name="Tanoue T."/>
            <person name="Takei H."/>
            <person name="Nittono H."/>
            <person name="Narushima S."/>
            <person name="Irie J."/>
            <person name="Itoh H."/>
            <person name="Moriya K."/>
            <person name="Sugiura Y."/>
            <person name="Suematsu M."/>
            <person name="Moritoki N."/>
            <person name="Shibata S."/>
            <person name="Littman R.D."/>
            <person name="Fischbach A.M."/>
            <person name="Uwamino Y."/>
            <person name="Inoue T."/>
            <person name="Honda A."/>
            <person name="Hattori M."/>
            <person name="Murai T."/>
            <person name="Xavier J.R."/>
            <person name="Hirose N."/>
            <person name="Honda K."/>
        </authorList>
    </citation>
    <scope>NUCLEOTIDE SEQUENCE</scope>
    <source>
        <strain evidence="5">CE91-St16</strain>
    </source>
</reference>
<evidence type="ECO:0000256" key="1">
    <source>
        <dbReference type="ARBA" id="ARBA00022630"/>
    </source>
</evidence>
<evidence type="ECO:0000256" key="2">
    <source>
        <dbReference type="ARBA" id="ARBA00022643"/>
    </source>
</evidence>
<keyword evidence="3" id="KW-0560">Oxidoreductase</keyword>
<organism evidence="5 6">
    <name type="scientific">Alistipes finegoldii</name>
    <dbReference type="NCBI Taxonomy" id="214856"/>
    <lineage>
        <taxon>Bacteria</taxon>
        <taxon>Pseudomonadati</taxon>
        <taxon>Bacteroidota</taxon>
        <taxon>Bacteroidia</taxon>
        <taxon>Bacteroidales</taxon>
        <taxon>Rikenellaceae</taxon>
        <taxon>Alistipes</taxon>
    </lineage>
</organism>
<evidence type="ECO:0000313" key="6">
    <source>
        <dbReference type="Proteomes" id="UP001055105"/>
    </source>
</evidence>
<dbReference type="AlphaFoldDB" id="A0AA37KQ51"/>
<sequence length="223" mass="25462">MQRLNKLNIIDYITMEFYQVLEKRRTVRDFSDRKVDDEVLKRILGAAFKAPTNDHLRQFEFVVVRGQERIGRIISPVSENTRNIQQTGLEVAGNTMDRDEYAMFVDALPKQQRMLMQSGCLVLPFFRQKDCPLCRPADQSSLNYFASAWAAVENILLAATAEGLACAFRIPIGNEPEYVKRMVGAPDGYEFTCFLAIGYAAEDAHICKQKVISVESRIHCNIW</sequence>
<dbReference type="InterPro" id="IPR050627">
    <property type="entry name" value="Nitroreductase/BluB"/>
</dbReference>
<name>A0AA37KQ51_9BACT</name>
<dbReference type="Proteomes" id="UP001055105">
    <property type="component" value="Unassembled WGS sequence"/>
</dbReference>
<protein>
    <submittedName>
        <fullName evidence="5">Nitroreductase</fullName>
    </submittedName>
</protein>
<dbReference type="SUPFAM" id="SSF55469">
    <property type="entry name" value="FMN-dependent nitroreductase-like"/>
    <property type="match status" value="1"/>
</dbReference>
<evidence type="ECO:0000313" key="5">
    <source>
        <dbReference type="EMBL" id="GKI20130.1"/>
    </source>
</evidence>
<keyword evidence="2" id="KW-0288">FMN</keyword>
<dbReference type="EMBL" id="BQOL01000002">
    <property type="protein sequence ID" value="GKI20130.1"/>
    <property type="molecule type" value="Genomic_DNA"/>
</dbReference>